<keyword evidence="9" id="KW-1185">Reference proteome</keyword>
<dbReference type="InterPro" id="IPR042099">
    <property type="entry name" value="ANL_N_sf"/>
</dbReference>
<dbReference type="PANTHER" id="PTHR22754:SF32">
    <property type="entry name" value="DISCO-INTERACTING PROTEIN 2"/>
    <property type="match status" value="1"/>
</dbReference>
<proteinExistence type="inferred from homology"/>
<dbReference type="InterPro" id="IPR020845">
    <property type="entry name" value="AMP-binding_CS"/>
</dbReference>
<dbReference type="PROSITE" id="PS00455">
    <property type="entry name" value="AMP_BINDING"/>
    <property type="match status" value="1"/>
</dbReference>
<feature type="domain" description="AMP-binding enzyme C-terminal" evidence="6">
    <location>
        <begin position="496"/>
        <end position="609"/>
    </location>
</feature>
<evidence type="ECO:0000313" key="7">
    <source>
        <dbReference type="EMBL" id="MRG99205.1"/>
    </source>
</evidence>
<dbReference type="GO" id="GO:0070566">
    <property type="term" value="F:adenylyltransferase activity"/>
    <property type="evidence" value="ECO:0007669"/>
    <property type="project" value="TreeGrafter"/>
</dbReference>
<dbReference type="AlphaFoldDB" id="A0A6N7Q902"/>
<dbReference type="EMBL" id="WJPN01000001">
    <property type="protein sequence ID" value="MRG99205.1"/>
    <property type="molecule type" value="Genomic_DNA"/>
</dbReference>
<dbReference type="SUPFAM" id="SSF56801">
    <property type="entry name" value="Acetyl-CoA synthetase-like"/>
    <property type="match status" value="1"/>
</dbReference>
<keyword evidence="2" id="KW-0436">Ligase</keyword>
<dbReference type="InterPro" id="IPR045851">
    <property type="entry name" value="AMP-bd_C_sf"/>
</dbReference>
<reference evidence="8" key="2">
    <citation type="journal article" date="2020" name="Plant Dis.">
        <title>A Grain Rot of Rice in Iran Caused by a Xanthomonas Strain Closely Related to X. sacchari.</title>
        <authorList>
            <person name="Mirghasempour S.A."/>
            <person name="Huang S."/>
            <person name="Studholme D.J."/>
            <person name="Brady C.L."/>
        </authorList>
    </citation>
    <scope>NUCLEOTIDE SEQUENCE</scope>
    <source>
        <strain evidence="8">SAM114</strain>
    </source>
</reference>
<evidence type="ECO:0000256" key="4">
    <source>
        <dbReference type="ARBA" id="ARBA00023098"/>
    </source>
</evidence>
<keyword evidence="3" id="KW-0276">Fatty acid metabolism</keyword>
<evidence type="ECO:0000313" key="8">
    <source>
        <dbReference type="EMBL" id="MRH73004.1"/>
    </source>
</evidence>
<evidence type="ECO:0000259" key="6">
    <source>
        <dbReference type="Pfam" id="PF23024"/>
    </source>
</evidence>
<dbReference type="GO" id="GO:0016874">
    <property type="term" value="F:ligase activity"/>
    <property type="evidence" value="ECO:0007669"/>
    <property type="project" value="UniProtKB-KW"/>
</dbReference>
<sequence>MTKQDIGGKVNRRDGWPLMCCGPTRGETSFSHLQCRISVQTLAAIDTAVCVSGNLNFLKEGVVLQSFPEIMAQRALTTPDDVACRFFRGPALDHEVMTFAVLWRRAAALAQQLQALGLEQQRALLVCKSQQHFVVAFYACLLAGVIAVPASPPRRQISQNRLQIIVHDAGAHAMIFDSAEFMQAELVSGAGALLRIDMREHADACADGMFVAPWTPVRVDASTPAFLQYTSGSTGDPKGVVVTHGNLVDNCASIQEGMQITGHSRLFTALPLFHDMGLVGGVLQFMYSGCSAGFLSPTEFVQYPERWLRVISEFRMTVSGGPNFMYDLASRAVKDEAIADIDLSSWRVAFCGAEPIRASVIARFMQRFAAHGLREEAFYPCYGMAESTLFVTGVDVGVVPATHAYAGVDVVGCGAARGDTHVEIVDPDTSSRVAAGESGEIWIRGRSVAHGYWMRPELSQRVFHAQIDGVGPGHLRTGDLGFMLDGQLYVTGRIKDLIIVNGRKYAPQDIEDRCEQSHEALRQAGGAAFAVSDQHGERLVVVFELKREWLRRHPDWPGVLGSMRASVNAEYGLPVADIVLIKPGALPRTSSGKVRRAQCRMDYLSGDLVRAAVH</sequence>
<dbReference type="Proteomes" id="UP000437931">
    <property type="component" value="Unassembled WGS sequence"/>
</dbReference>
<dbReference type="InterPro" id="IPR025110">
    <property type="entry name" value="AMP-bd_C"/>
</dbReference>
<dbReference type="GO" id="GO:0071766">
    <property type="term" value="P:Actinobacterium-type cell wall biogenesis"/>
    <property type="evidence" value="ECO:0007669"/>
    <property type="project" value="UniProtKB-ARBA"/>
</dbReference>
<evidence type="ECO:0000256" key="2">
    <source>
        <dbReference type="ARBA" id="ARBA00022598"/>
    </source>
</evidence>
<dbReference type="FunFam" id="3.40.50.12780:FF:000013">
    <property type="entry name" value="Long-chain-fatty-acid--AMP ligase FadD32"/>
    <property type="match status" value="1"/>
</dbReference>
<dbReference type="GO" id="GO:0005886">
    <property type="term" value="C:plasma membrane"/>
    <property type="evidence" value="ECO:0007669"/>
    <property type="project" value="TreeGrafter"/>
</dbReference>
<comment type="similarity">
    <text evidence="1">Belongs to the ATP-dependent AMP-binding enzyme family.</text>
</comment>
<dbReference type="GO" id="GO:0006633">
    <property type="term" value="P:fatty acid biosynthetic process"/>
    <property type="evidence" value="ECO:0007669"/>
    <property type="project" value="TreeGrafter"/>
</dbReference>
<comment type="caution">
    <text evidence="7">The sequence shown here is derived from an EMBL/GenBank/DDBJ whole genome shotgun (WGS) entry which is preliminary data.</text>
</comment>
<dbReference type="PANTHER" id="PTHR22754">
    <property type="entry name" value="DISCO-INTERACTING PROTEIN 2 DIP2 -RELATED"/>
    <property type="match status" value="1"/>
</dbReference>
<dbReference type="Pfam" id="PF23024">
    <property type="entry name" value="AMP-dom_DIP2-like"/>
    <property type="match status" value="1"/>
</dbReference>
<evidence type="ECO:0000259" key="5">
    <source>
        <dbReference type="Pfam" id="PF00501"/>
    </source>
</evidence>
<dbReference type="InterPro" id="IPR000873">
    <property type="entry name" value="AMP-dep_synth/lig_dom"/>
</dbReference>
<evidence type="ECO:0000313" key="9">
    <source>
        <dbReference type="Proteomes" id="UP000437931"/>
    </source>
</evidence>
<name>A0A6N7Q902_9XANT</name>
<dbReference type="InterPro" id="IPR040097">
    <property type="entry name" value="FAAL/FAAC"/>
</dbReference>
<organism evidence="7 10">
    <name type="scientific">Xanthomonas sontii</name>
    <dbReference type="NCBI Taxonomy" id="2650745"/>
    <lineage>
        <taxon>Bacteria</taxon>
        <taxon>Pseudomonadati</taxon>
        <taxon>Pseudomonadota</taxon>
        <taxon>Gammaproteobacteria</taxon>
        <taxon>Lysobacterales</taxon>
        <taxon>Lysobacteraceae</taxon>
        <taxon>Xanthomonas</taxon>
    </lineage>
</organism>
<keyword evidence="4" id="KW-0443">Lipid metabolism</keyword>
<accession>A0A6N7Q902</accession>
<dbReference type="Proteomes" id="UP000439314">
    <property type="component" value="Unassembled WGS sequence"/>
</dbReference>
<reference evidence="9 10" key="1">
    <citation type="submission" date="2019-11" db="EMBL/GenBank/DDBJ databases">
        <title>First report of rice panicle blight caused by Xanthomonas sp. in Iran.</title>
        <authorList>
            <person name="Mirghasempour S.A."/>
            <person name="Huang S."/>
            <person name="Brady C.L."/>
            <person name="Studholme D.J."/>
        </authorList>
    </citation>
    <scope>NUCLEOTIDE SEQUENCE [LARGE SCALE GENOMIC DNA]</scope>
    <source>
        <strain evidence="7 10">ASD011</strain>
        <strain evidence="9">SAM114</strain>
    </source>
</reference>
<dbReference type="Gene3D" id="3.40.50.12780">
    <property type="entry name" value="N-terminal domain of ligase-like"/>
    <property type="match status" value="1"/>
</dbReference>
<protein>
    <submittedName>
        <fullName evidence="7">AMP-binding protein</fullName>
    </submittedName>
</protein>
<gene>
    <name evidence="7" type="ORF">GIY21_02765</name>
    <name evidence="8" type="ORF">GIY22_00015</name>
</gene>
<dbReference type="CDD" id="cd05931">
    <property type="entry name" value="FAAL"/>
    <property type="match status" value="1"/>
</dbReference>
<dbReference type="Pfam" id="PF00501">
    <property type="entry name" value="AMP-binding"/>
    <property type="match status" value="1"/>
</dbReference>
<evidence type="ECO:0000313" key="10">
    <source>
        <dbReference type="Proteomes" id="UP000439314"/>
    </source>
</evidence>
<evidence type="ECO:0000256" key="1">
    <source>
        <dbReference type="ARBA" id="ARBA00006432"/>
    </source>
</evidence>
<feature type="domain" description="AMP-dependent synthetase/ligase" evidence="5">
    <location>
        <begin position="73"/>
        <end position="453"/>
    </location>
</feature>
<evidence type="ECO:0000256" key="3">
    <source>
        <dbReference type="ARBA" id="ARBA00022832"/>
    </source>
</evidence>
<dbReference type="Gene3D" id="3.30.300.30">
    <property type="match status" value="1"/>
</dbReference>
<dbReference type="EMBL" id="WJPM01000001">
    <property type="protein sequence ID" value="MRH73004.1"/>
    <property type="molecule type" value="Genomic_DNA"/>
</dbReference>